<gene>
    <name evidence="2" type="ORF">SAMEA4412692_01204</name>
</gene>
<dbReference type="EMBL" id="LT906439">
    <property type="protein sequence ID" value="SNU88723.1"/>
    <property type="molecule type" value="Genomic_DNA"/>
</dbReference>
<evidence type="ECO:0000313" key="2">
    <source>
        <dbReference type="EMBL" id="SNU88723.1"/>
    </source>
</evidence>
<name>A0A239SVW7_9STRE</name>
<dbReference type="OrthoDB" id="652307at2"/>
<sequence>MAKYFEIKQKMWALGGKFTIKDELGLPAYEVTGSFFQIPKTFTIADTQGRLVSKIEKKILTFLPQFTVTLATGQRFTIKKEWTFFKPKYTISGLGMTVQGDFWDMNFTLKQVGQTVAKIRQEWLRMGVREKS</sequence>
<dbReference type="KEGG" id="smen:SAMEA4412692_1204"/>
<dbReference type="STRING" id="1123308.GCA_000380085_01845"/>
<dbReference type="Pfam" id="PF04525">
    <property type="entry name" value="LOR"/>
    <property type="match status" value="1"/>
</dbReference>
<dbReference type="Proteomes" id="UP000215185">
    <property type="component" value="Chromosome 1"/>
</dbReference>
<dbReference type="InterPro" id="IPR007612">
    <property type="entry name" value="LOR"/>
</dbReference>
<dbReference type="AlphaFoldDB" id="A0A239SVW7"/>
<proteinExistence type="inferred from homology"/>
<protein>
    <submittedName>
        <fullName evidence="2">Protein of uncharacterized function (DUF567)</fullName>
    </submittedName>
</protein>
<keyword evidence="3" id="KW-1185">Reference proteome</keyword>
<reference evidence="2 3" key="1">
    <citation type="submission" date="2017-06" db="EMBL/GenBank/DDBJ databases">
        <authorList>
            <consortium name="Pathogen Informatics"/>
        </authorList>
    </citation>
    <scope>NUCLEOTIDE SEQUENCE [LARGE SCALE GENOMIC DNA]</scope>
    <source>
        <strain evidence="2 3">NCTC13788</strain>
    </source>
</reference>
<dbReference type="Gene3D" id="2.40.160.200">
    <property type="entry name" value="LURP1-related"/>
    <property type="match status" value="1"/>
</dbReference>
<dbReference type="SUPFAM" id="SSF54518">
    <property type="entry name" value="Tubby C-terminal domain-like"/>
    <property type="match status" value="1"/>
</dbReference>
<evidence type="ECO:0000313" key="3">
    <source>
        <dbReference type="Proteomes" id="UP000215185"/>
    </source>
</evidence>
<evidence type="ECO:0000256" key="1">
    <source>
        <dbReference type="ARBA" id="ARBA00005437"/>
    </source>
</evidence>
<dbReference type="eggNOG" id="COG4894">
    <property type="taxonomic scope" value="Bacteria"/>
</dbReference>
<comment type="similarity">
    <text evidence="1">Belongs to the LOR family.</text>
</comment>
<dbReference type="InterPro" id="IPR038595">
    <property type="entry name" value="LOR_sf"/>
</dbReference>
<dbReference type="InterPro" id="IPR025659">
    <property type="entry name" value="Tubby-like_C"/>
</dbReference>
<organism evidence="2 3">
    <name type="scientific">Streptococcus merionis</name>
    <dbReference type="NCBI Taxonomy" id="400065"/>
    <lineage>
        <taxon>Bacteria</taxon>
        <taxon>Bacillati</taxon>
        <taxon>Bacillota</taxon>
        <taxon>Bacilli</taxon>
        <taxon>Lactobacillales</taxon>
        <taxon>Streptococcaceae</taxon>
        <taxon>Streptococcus</taxon>
    </lineage>
</organism>
<accession>A0A239SVW7</accession>